<feature type="compositionally biased region" description="Pro residues" evidence="1">
    <location>
        <begin position="65"/>
        <end position="81"/>
    </location>
</feature>
<evidence type="ECO:0000256" key="1">
    <source>
        <dbReference type="SAM" id="MobiDB-lite"/>
    </source>
</evidence>
<protein>
    <recommendedName>
        <fullName evidence="3">Peptidoglycan binding-like domain-containing protein</fullName>
    </recommendedName>
</protein>
<feature type="region of interest" description="Disordered" evidence="1">
    <location>
        <begin position="1"/>
        <end position="89"/>
    </location>
</feature>
<keyword evidence="2" id="KW-0472">Membrane</keyword>
<keyword evidence="2" id="KW-0812">Transmembrane</keyword>
<dbReference type="InterPro" id="IPR036366">
    <property type="entry name" value="PGBDSf"/>
</dbReference>
<gene>
    <name evidence="4" type="ORF">BGK67_04475</name>
</gene>
<name>A0A1E5PMB6_9ACTN</name>
<feature type="region of interest" description="Disordered" evidence="1">
    <location>
        <begin position="112"/>
        <end position="201"/>
    </location>
</feature>
<keyword evidence="2" id="KW-1133">Transmembrane helix</keyword>
<feature type="domain" description="Peptidoglycan binding-like" evidence="3">
    <location>
        <begin position="202"/>
        <end position="260"/>
    </location>
</feature>
<evidence type="ECO:0000313" key="5">
    <source>
        <dbReference type="Proteomes" id="UP000095705"/>
    </source>
</evidence>
<evidence type="ECO:0000313" key="4">
    <source>
        <dbReference type="EMBL" id="OEJ30697.1"/>
    </source>
</evidence>
<accession>A0A1E5PMB6</accession>
<dbReference type="EMBL" id="MEHK01000001">
    <property type="protein sequence ID" value="OEJ30697.1"/>
    <property type="molecule type" value="Genomic_DNA"/>
</dbReference>
<dbReference type="OrthoDB" id="4226197at2"/>
<dbReference type="Proteomes" id="UP000095705">
    <property type="component" value="Unassembled WGS sequence"/>
</dbReference>
<dbReference type="Gene3D" id="1.10.101.10">
    <property type="entry name" value="PGBD-like superfamily/PGBD"/>
    <property type="match status" value="1"/>
</dbReference>
<keyword evidence="5" id="KW-1185">Reference proteome</keyword>
<dbReference type="RefSeq" id="WP_069918844.1">
    <property type="nucleotide sequence ID" value="NZ_MEHK01000001.1"/>
</dbReference>
<feature type="compositionally biased region" description="Low complexity" evidence="1">
    <location>
        <begin position="137"/>
        <end position="194"/>
    </location>
</feature>
<organism evidence="4 5">
    <name type="scientific">Streptomyces subrutilus</name>
    <dbReference type="NCBI Taxonomy" id="36818"/>
    <lineage>
        <taxon>Bacteria</taxon>
        <taxon>Bacillati</taxon>
        <taxon>Actinomycetota</taxon>
        <taxon>Actinomycetes</taxon>
        <taxon>Kitasatosporales</taxon>
        <taxon>Streptomycetaceae</taxon>
        <taxon>Streptomyces</taxon>
    </lineage>
</organism>
<dbReference type="InterPro" id="IPR036365">
    <property type="entry name" value="PGBD-like_sf"/>
</dbReference>
<sequence>MSQPGRPGAHDSDESAGIPDVHHPLVRPYVGSPGGPLRSAGSPAWLQTGPLSFPGPAPSRAAAPGPDPDPAPAPAAEPPPSGVNRRRGGGPAVVVGLLVLAVAAGIVLLPGGSDPQPPPRSERAPELSVPVLPARSPGTDGEAGAEAGASAPSGKPSATTRASASGGASAPAAAPSPKVTPSQSAPAAEPSGAPGTLRLGDRGPEVRALQELLFGQGFTYVSITGVYDGQTKRGVSQLQRDRDIKGDPQGVYGPATRAALA</sequence>
<dbReference type="Pfam" id="PF01471">
    <property type="entry name" value="PG_binding_1"/>
    <property type="match status" value="1"/>
</dbReference>
<dbReference type="AlphaFoldDB" id="A0A1E5PMB6"/>
<comment type="caution">
    <text evidence="4">The sequence shown here is derived from an EMBL/GenBank/DDBJ whole genome shotgun (WGS) entry which is preliminary data.</text>
</comment>
<evidence type="ECO:0000259" key="3">
    <source>
        <dbReference type="Pfam" id="PF01471"/>
    </source>
</evidence>
<proteinExistence type="predicted"/>
<dbReference type="InterPro" id="IPR002477">
    <property type="entry name" value="Peptidoglycan-bd-like"/>
</dbReference>
<feature type="region of interest" description="Disordered" evidence="1">
    <location>
        <begin position="234"/>
        <end position="261"/>
    </location>
</feature>
<reference evidence="4 5" key="1">
    <citation type="submission" date="2016-08" db="EMBL/GenBank/DDBJ databases">
        <title>The complete genome of Streptomyces subrutilus 10-1-1.</title>
        <authorList>
            <person name="Chen X."/>
        </authorList>
    </citation>
    <scope>NUCLEOTIDE SEQUENCE [LARGE SCALE GENOMIC DNA]</scope>
    <source>
        <strain evidence="4 5">10-1-1</strain>
    </source>
</reference>
<evidence type="ECO:0000256" key="2">
    <source>
        <dbReference type="SAM" id="Phobius"/>
    </source>
</evidence>
<feature type="transmembrane region" description="Helical" evidence="2">
    <location>
        <begin position="92"/>
        <end position="111"/>
    </location>
</feature>
<dbReference type="SUPFAM" id="SSF47090">
    <property type="entry name" value="PGBD-like"/>
    <property type="match status" value="1"/>
</dbReference>